<proteinExistence type="predicted"/>
<dbReference type="Pfam" id="PF00072">
    <property type="entry name" value="Response_reg"/>
    <property type="match status" value="1"/>
</dbReference>
<reference evidence="6" key="1">
    <citation type="journal article" date="2019" name="Int. J. Syst. Evol. Microbiol.">
        <title>The Global Catalogue of Microorganisms (GCM) 10K type strain sequencing project: providing services to taxonomists for standard genome sequencing and annotation.</title>
        <authorList>
            <consortium name="The Broad Institute Genomics Platform"/>
            <consortium name="The Broad Institute Genome Sequencing Center for Infectious Disease"/>
            <person name="Wu L."/>
            <person name="Ma J."/>
        </authorList>
    </citation>
    <scope>NUCLEOTIDE SEQUENCE [LARGE SCALE GENOMIC DNA]</scope>
    <source>
        <strain evidence="6">JCM 12928</strain>
    </source>
</reference>
<evidence type="ECO:0000256" key="2">
    <source>
        <dbReference type="PROSITE-ProRule" id="PRU00169"/>
    </source>
</evidence>
<keyword evidence="6" id="KW-1185">Reference proteome</keyword>
<protein>
    <submittedName>
        <fullName evidence="5">LytTR family DNA-binding domain-containing protein</fullName>
    </submittedName>
</protein>
<comment type="caution">
    <text evidence="5">The sequence shown here is derived from an EMBL/GenBank/DDBJ whole genome shotgun (WGS) entry which is preliminary data.</text>
</comment>
<evidence type="ECO:0000313" key="5">
    <source>
        <dbReference type="EMBL" id="GAA0627814.1"/>
    </source>
</evidence>
<gene>
    <name evidence="5" type="ORF">GCM10009422_26070</name>
</gene>
<dbReference type="SMART" id="SM00448">
    <property type="entry name" value="REC"/>
    <property type="match status" value="1"/>
</dbReference>
<dbReference type="PROSITE" id="PS50110">
    <property type="entry name" value="RESPONSE_REGULATORY"/>
    <property type="match status" value="1"/>
</dbReference>
<dbReference type="InterPro" id="IPR011006">
    <property type="entry name" value="CheY-like_superfamily"/>
</dbReference>
<dbReference type="PANTHER" id="PTHR44591:SF3">
    <property type="entry name" value="RESPONSE REGULATORY DOMAIN-CONTAINING PROTEIN"/>
    <property type="match status" value="1"/>
</dbReference>
<accession>A0ABP3S6W4</accession>
<keyword evidence="5" id="KW-0238">DNA-binding</keyword>
<dbReference type="PANTHER" id="PTHR44591">
    <property type="entry name" value="STRESS RESPONSE REGULATOR PROTEIN 1"/>
    <property type="match status" value="1"/>
</dbReference>
<dbReference type="RefSeq" id="WP_343794420.1">
    <property type="nucleotide sequence ID" value="NZ_BAAAGA010000006.1"/>
</dbReference>
<evidence type="ECO:0000256" key="1">
    <source>
        <dbReference type="ARBA" id="ARBA00022553"/>
    </source>
</evidence>
<dbReference type="Proteomes" id="UP001501352">
    <property type="component" value="Unassembled WGS sequence"/>
</dbReference>
<organism evidence="5 6">
    <name type="scientific">Brevundimonas kwangchunensis</name>
    <dbReference type="NCBI Taxonomy" id="322163"/>
    <lineage>
        <taxon>Bacteria</taxon>
        <taxon>Pseudomonadati</taxon>
        <taxon>Pseudomonadota</taxon>
        <taxon>Alphaproteobacteria</taxon>
        <taxon>Caulobacterales</taxon>
        <taxon>Caulobacteraceae</taxon>
        <taxon>Brevundimonas</taxon>
    </lineage>
</organism>
<name>A0ABP3S6W4_9CAUL</name>
<dbReference type="InterPro" id="IPR007492">
    <property type="entry name" value="LytTR_DNA-bd_dom"/>
</dbReference>
<feature type="domain" description="Response regulatory" evidence="3">
    <location>
        <begin position="2"/>
        <end position="115"/>
    </location>
</feature>
<evidence type="ECO:0000259" key="4">
    <source>
        <dbReference type="PROSITE" id="PS50930"/>
    </source>
</evidence>
<dbReference type="EMBL" id="BAAAGA010000006">
    <property type="protein sequence ID" value="GAA0627814.1"/>
    <property type="molecule type" value="Genomic_DNA"/>
</dbReference>
<dbReference type="SMART" id="SM00850">
    <property type="entry name" value="LytTR"/>
    <property type="match status" value="1"/>
</dbReference>
<dbReference type="SUPFAM" id="SSF52172">
    <property type="entry name" value="CheY-like"/>
    <property type="match status" value="1"/>
</dbReference>
<dbReference type="Gene3D" id="3.40.50.2300">
    <property type="match status" value="1"/>
</dbReference>
<evidence type="ECO:0000259" key="3">
    <source>
        <dbReference type="PROSITE" id="PS50110"/>
    </source>
</evidence>
<dbReference type="InterPro" id="IPR050595">
    <property type="entry name" value="Bact_response_regulator"/>
</dbReference>
<dbReference type="InterPro" id="IPR001789">
    <property type="entry name" value="Sig_transdc_resp-reg_receiver"/>
</dbReference>
<sequence>MRIVVADEDARALAGLKSVLETDRTVQVVGAATDVAEAVSLIERLRPNLVFLDVHIPVRSGLPLARALTTTPNVEVVFTASPEDLSRLRGLTDGETVLLKPFDPDQLERLLADARKKTAAGSTEVGGPIQATPAAYVDAFWAPGIRGLNRVDVSAIEWIEAARDYVLLHTEARSHILRATMSGLERQLDPSQMVRVSRSAFVRRDRIVGVARQGGCHLVLLAGGRSVRIGATYGRLAEELGAQFADGTLS</sequence>
<dbReference type="Pfam" id="PF04397">
    <property type="entry name" value="LytTR"/>
    <property type="match status" value="1"/>
</dbReference>
<dbReference type="Gene3D" id="2.40.50.1020">
    <property type="entry name" value="LytTr DNA-binding domain"/>
    <property type="match status" value="1"/>
</dbReference>
<evidence type="ECO:0000313" key="6">
    <source>
        <dbReference type="Proteomes" id="UP001501352"/>
    </source>
</evidence>
<dbReference type="GO" id="GO:0003677">
    <property type="term" value="F:DNA binding"/>
    <property type="evidence" value="ECO:0007669"/>
    <property type="project" value="UniProtKB-KW"/>
</dbReference>
<feature type="modified residue" description="4-aspartylphosphate" evidence="2">
    <location>
        <position position="53"/>
    </location>
</feature>
<keyword evidence="1 2" id="KW-0597">Phosphoprotein</keyword>
<dbReference type="PROSITE" id="PS50930">
    <property type="entry name" value="HTH_LYTTR"/>
    <property type="match status" value="1"/>
</dbReference>
<feature type="domain" description="HTH LytTR-type" evidence="4">
    <location>
        <begin position="151"/>
        <end position="227"/>
    </location>
</feature>